<sequence>MINFFANAAARRVMVCVSMLLGTVLTGTTAQAQAAPLSCTAVTNVNLRLTTPLSITVETGDLVTINPPTDPFDSAGTVGVSFYGAASQSVNVPNSFAAIQNGTIIISQEAGGASISCQRPASSLDGIRAIFFMRSQAQQIQRSLLWSLRSRRANQSGVSVSQNHLFVSTHGLDVSRSELAAPEFNAWFDIQGRRFTGTGDGSDASFTFGVDRDMGGDTLIGGYFSFGRMELSNGTGQTTTRSPAIGAYVSTPLSDGVMLDANLGFGRPRYDVNGDQFTASRVFGGLTISGDVPRGAAVWSPFFTLTASREVQPSYTSGATTIARNVATSAVGSLGLRVDAAAPMANGFLPYASLAADFGRSTSTAAGGEDFVAPRVAVGFTTDLGNGQLGFDLDAGKVGSGTRDVGVSLRYEMTF</sequence>
<evidence type="ECO:0000313" key="4">
    <source>
        <dbReference type="Proteomes" id="UP000665026"/>
    </source>
</evidence>
<dbReference type="SMART" id="SM00869">
    <property type="entry name" value="Autotransporter"/>
    <property type="match status" value="1"/>
</dbReference>
<protein>
    <submittedName>
        <fullName evidence="3">Autotransporter outer membrane beta-barrel domain-containing protein</fullName>
    </submittedName>
</protein>
<gene>
    <name evidence="3" type="ORF">HZ995_15930</name>
</gene>
<feature type="chain" id="PRO_5037340092" evidence="1">
    <location>
        <begin position="35"/>
        <end position="415"/>
    </location>
</feature>
<dbReference type="KEGG" id="cact:HZ995_15930"/>
<evidence type="ECO:0000256" key="1">
    <source>
        <dbReference type="SAM" id="SignalP"/>
    </source>
</evidence>
<accession>A0A975EPQ6</accession>
<dbReference type="Pfam" id="PF03797">
    <property type="entry name" value="Autotransporter"/>
    <property type="match status" value="1"/>
</dbReference>
<dbReference type="InterPro" id="IPR036709">
    <property type="entry name" value="Autotransporte_beta_dom_sf"/>
</dbReference>
<organism evidence="3 4">
    <name type="scientific">Cognatishimia activa</name>
    <dbReference type="NCBI Taxonomy" id="1715691"/>
    <lineage>
        <taxon>Bacteria</taxon>
        <taxon>Pseudomonadati</taxon>
        <taxon>Pseudomonadota</taxon>
        <taxon>Alphaproteobacteria</taxon>
        <taxon>Rhodobacterales</taxon>
        <taxon>Paracoccaceae</taxon>
        <taxon>Cognatishimia</taxon>
    </lineage>
</organism>
<evidence type="ECO:0000313" key="3">
    <source>
        <dbReference type="EMBL" id="QTN35930.1"/>
    </source>
</evidence>
<dbReference type="EMBL" id="CP060010">
    <property type="protein sequence ID" value="QTN35930.1"/>
    <property type="molecule type" value="Genomic_DNA"/>
</dbReference>
<name>A0A975EPQ6_9RHOB</name>
<dbReference type="Proteomes" id="UP000665026">
    <property type="component" value="Chromosome"/>
</dbReference>
<dbReference type="Gene3D" id="2.40.128.130">
    <property type="entry name" value="Autotransporter beta-domain"/>
    <property type="match status" value="1"/>
</dbReference>
<evidence type="ECO:0000259" key="2">
    <source>
        <dbReference type="PROSITE" id="PS51208"/>
    </source>
</evidence>
<reference evidence="3" key="1">
    <citation type="submission" date="2020-07" db="EMBL/GenBank/DDBJ databases">
        <title>Genome sequences of bacteria associated with the marine, planktonic diatom Thalassiosira profunda strain ECT2AJA-044.</title>
        <authorList>
            <person name="Gargas C.B."/>
            <person name="Roberts W.R."/>
            <person name="Alverson A.J."/>
        </authorList>
    </citation>
    <scope>NUCLEOTIDE SEQUENCE</scope>
    <source>
        <strain evidence="3">ECT2AJA-044</strain>
    </source>
</reference>
<dbReference type="AlphaFoldDB" id="A0A975EPQ6"/>
<dbReference type="PROSITE" id="PS51208">
    <property type="entry name" value="AUTOTRANSPORTER"/>
    <property type="match status" value="1"/>
</dbReference>
<proteinExistence type="predicted"/>
<feature type="domain" description="Autotransporter" evidence="2">
    <location>
        <begin position="179"/>
        <end position="415"/>
    </location>
</feature>
<feature type="signal peptide" evidence="1">
    <location>
        <begin position="1"/>
        <end position="34"/>
    </location>
</feature>
<dbReference type="SUPFAM" id="SSF103515">
    <property type="entry name" value="Autotransporter"/>
    <property type="match status" value="1"/>
</dbReference>
<keyword evidence="1" id="KW-0732">Signal</keyword>
<dbReference type="InterPro" id="IPR005546">
    <property type="entry name" value="Autotransporte_beta"/>
</dbReference>